<protein>
    <submittedName>
        <fullName evidence="1">Uncharacterized protein</fullName>
    </submittedName>
</protein>
<evidence type="ECO:0000313" key="1">
    <source>
        <dbReference type="EMBL" id="AGK86983.1"/>
    </source>
</evidence>
<keyword evidence="2" id="KW-1185">Reference proteome</keyword>
<sequence length="77" mass="9172">MAPDWLTLTLKNLQTRGYTDYSIDTDFSYPRHHSFKMLDQNGFNVFFLVDTKTHELKYRPSGEELWRHMKEASVCGR</sequence>
<dbReference type="EMBL" id="KC699836">
    <property type="protein sequence ID" value="AGK86983.1"/>
    <property type="molecule type" value="Genomic_DNA"/>
</dbReference>
<accession>R4JF52</accession>
<organism evidence="1 2">
    <name type="scientific">Bacillus phage SIOphi</name>
    <dbReference type="NCBI Taxonomy" id="1285382"/>
    <lineage>
        <taxon>Viruses</taxon>
        <taxon>Duplodnaviria</taxon>
        <taxon>Heunggongvirae</taxon>
        <taxon>Uroviricota</taxon>
        <taxon>Caudoviricetes</taxon>
        <taxon>Herelleviridae</taxon>
        <taxon>Bastillevirinae</taxon>
        <taxon>Siophivirus</taxon>
        <taxon>Siophivirus SIOphi</taxon>
    </lineage>
</organism>
<evidence type="ECO:0000313" key="2">
    <source>
        <dbReference type="Proteomes" id="UP000258501"/>
    </source>
</evidence>
<proteinExistence type="predicted"/>
<gene>
    <name evidence="1" type="ORF">SIOphi_00875</name>
</gene>
<dbReference type="Proteomes" id="UP000258501">
    <property type="component" value="Segment"/>
</dbReference>
<name>R4JF52_9CAUD</name>
<reference evidence="1 2" key="1">
    <citation type="submission" date="2013-02" db="EMBL/GenBank/DDBJ databases">
        <authorList>
            <person name="Lukaszewicz M."/>
            <person name="Biegalska A."/>
            <person name="Krasowska A."/>
        </authorList>
    </citation>
    <scope>NUCLEOTIDE SEQUENCE [LARGE SCALE GENOMIC DNA]</scope>
</reference>